<reference evidence="2" key="1">
    <citation type="submission" date="2016-10" db="EMBL/GenBank/DDBJ databases">
        <authorList>
            <person name="Varghese N."/>
            <person name="Submissions S."/>
        </authorList>
    </citation>
    <scope>NUCLEOTIDE SEQUENCE [LARGE SCALE GENOMIC DNA]</scope>
    <source>
        <strain evidence="2">DSM 13327</strain>
    </source>
</reference>
<dbReference type="EMBL" id="FOTS01000025">
    <property type="protein sequence ID" value="SFL91022.1"/>
    <property type="molecule type" value="Genomic_DNA"/>
</dbReference>
<protein>
    <submittedName>
        <fullName evidence="1">Uncharacterized protein</fullName>
    </submittedName>
</protein>
<evidence type="ECO:0000313" key="1">
    <source>
        <dbReference type="EMBL" id="SFL91022.1"/>
    </source>
</evidence>
<keyword evidence="2" id="KW-1185">Reference proteome</keyword>
<sequence length="216" mass="25515">MVYEDEAWQEFLEQIIRLVARHGYKYFSLSKYPLEKKSFKCDATDKKLTTKYRAEATSMQRYRGKKKGFCAYYYLRWKEYIVILKTPGQVPPGIIQDDAFFSIAKHSLKIRISAFITVEIFERDGKISAKLADETYWELKNKLFYVANSAQKARNPQQLIEAFKKLNGLPCWRGILQQKSRLKRYCLSLAKKRGLKLHSNDLHFRILRHANKKMAN</sequence>
<proteinExistence type="predicted"/>
<accession>A0A1I4LJ71</accession>
<dbReference type="OrthoDB" id="2969272at2"/>
<organism evidence="1 2">
    <name type="scientific">Pelosinus propionicus DSM 13327</name>
    <dbReference type="NCBI Taxonomy" id="1123291"/>
    <lineage>
        <taxon>Bacteria</taxon>
        <taxon>Bacillati</taxon>
        <taxon>Bacillota</taxon>
        <taxon>Negativicutes</taxon>
        <taxon>Selenomonadales</taxon>
        <taxon>Sporomusaceae</taxon>
        <taxon>Pelosinus</taxon>
    </lineage>
</organism>
<evidence type="ECO:0000313" key="2">
    <source>
        <dbReference type="Proteomes" id="UP000199520"/>
    </source>
</evidence>
<dbReference type="RefSeq" id="WP_090938420.1">
    <property type="nucleotide sequence ID" value="NZ_FOTS01000025.1"/>
</dbReference>
<dbReference type="Proteomes" id="UP000199520">
    <property type="component" value="Unassembled WGS sequence"/>
</dbReference>
<dbReference type="AlphaFoldDB" id="A0A1I4LJ71"/>
<gene>
    <name evidence="1" type="ORF">SAMN04490355_102523</name>
</gene>
<name>A0A1I4LJ71_9FIRM</name>